<accession>A0A4Y7QGU9</accession>
<organism evidence="4 5">
    <name type="scientific">Rickenella mellea</name>
    <dbReference type="NCBI Taxonomy" id="50990"/>
    <lineage>
        <taxon>Eukaryota</taxon>
        <taxon>Fungi</taxon>
        <taxon>Dikarya</taxon>
        <taxon>Basidiomycota</taxon>
        <taxon>Agaricomycotina</taxon>
        <taxon>Agaricomycetes</taxon>
        <taxon>Hymenochaetales</taxon>
        <taxon>Rickenellaceae</taxon>
        <taxon>Rickenella</taxon>
    </lineage>
</organism>
<keyword evidence="3" id="KW-0472">Membrane</keyword>
<dbReference type="STRING" id="50990.A0A4Y7QGU9"/>
<keyword evidence="3" id="KW-0812">Transmembrane</keyword>
<name>A0A4Y7QGU9_9AGAM</name>
<feature type="transmembrane region" description="Helical" evidence="3">
    <location>
        <begin position="6"/>
        <end position="23"/>
    </location>
</feature>
<evidence type="ECO:0000313" key="5">
    <source>
        <dbReference type="Proteomes" id="UP000294933"/>
    </source>
</evidence>
<evidence type="ECO:0000256" key="1">
    <source>
        <dbReference type="SAM" id="Coils"/>
    </source>
</evidence>
<evidence type="ECO:0000313" key="4">
    <source>
        <dbReference type="EMBL" id="TDL26090.1"/>
    </source>
</evidence>
<keyword evidence="5" id="KW-1185">Reference proteome</keyword>
<feature type="region of interest" description="Disordered" evidence="2">
    <location>
        <begin position="645"/>
        <end position="668"/>
    </location>
</feature>
<sequence>MGMGIAVGGLGLMSAHPIALWSLRTLFGVVHLRSIFFATVVCIVLLVLAYLTNPTESSFRAFLTELSFRQHLTRLDDDHTSEAQSLFAISRRGTSSHQKHRPPDYSRSSPFHFTNRAAVSVRTPKHIFRSFGVLTVAAVVPSPRHRPRPTSTCSGADLDDSSIVCDSWFIGAFGRWWWAARVDRWWNPSIVGAKDEEGMASGVLDIKSLDRLDSFSSLPPSPHNAPRLRSRDKSGLQNGHGPRNSSPPPLPKSASLPLHSKRLPDSNQCFQLPPLASESRAVPVAVTPLSRSPSTLFDQSPAIAEVLRQVNASQATVNDLRTQLSDFHASSTAAHAHLTNDLQAQRTRKRADDSSRAELKGRTKALEDAKRAAETGRRDAEKRLRAAQGAQERAQDRIERLGQDIEALKRRMLDDEASVVSADIESQRQEEEIGEEVERRKKEIKVAEEVVAGLAQRARELEETIATETARLKKAQEEAEMRRQDRSFSPMHVIAPASIHPWQPMSMAAQNPFGPLEQHQQQSHAATVQQQPPLERSDVFPPAIVEPTATQSPRPRKLSLTSISSFNRSPEVKLINGTGTRSKGYSIFDKDIASLNAHNANGRPSSGFAPFGEQDVQHVQVPQTLHGGPLSPMTSSLIPKSLISSLDIDNSDNGNPSHGNNVTGPLKPEQDEIISRDWLHAERHSAMHTPASLSPVSPAGSLPTEYDPFEVQIHPHLRERQSFARMDTQRATLALRPVISDPTVPRSPETIEATNSMSNGADDGVKMAPRRWFSKEKKGLNPDAKEFSLPKDRQARALSFLAHRPRATATTQPNTHQTQTQTPRLGAGITSFTSSFFSSARAFAPSPAEREALTRALGGSSNGSLERIPSLSDVGSHPASPNLVHAPAHSTHAHPHAHAHGLNGVNGHNGHVLAHRPPPAWPLGLNTKFSPFADDEPPLTAMAGNGEGRKGRADEERS</sequence>
<protein>
    <recommendedName>
        <fullName evidence="6">Proteophosphoglycan ppg4</fullName>
    </recommendedName>
</protein>
<reference evidence="4 5" key="1">
    <citation type="submission" date="2018-06" db="EMBL/GenBank/DDBJ databases">
        <title>A transcriptomic atlas of mushroom development highlights an independent origin of complex multicellularity.</title>
        <authorList>
            <consortium name="DOE Joint Genome Institute"/>
            <person name="Krizsan K."/>
            <person name="Almasi E."/>
            <person name="Merenyi Z."/>
            <person name="Sahu N."/>
            <person name="Viragh M."/>
            <person name="Koszo T."/>
            <person name="Mondo S."/>
            <person name="Kiss B."/>
            <person name="Balint B."/>
            <person name="Kues U."/>
            <person name="Barry K."/>
            <person name="Hegedus J.C."/>
            <person name="Henrissat B."/>
            <person name="Johnson J."/>
            <person name="Lipzen A."/>
            <person name="Ohm R."/>
            <person name="Nagy I."/>
            <person name="Pangilinan J."/>
            <person name="Yan J."/>
            <person name="Xiong Y."/>
            <person name="Grigoriev I.V."/>
            <person name="Hibbett D.S."/>
            <person name="Nagy L.G."/>
        </authorList>
    </citation>
    <scope>NUCLEOTIDE SEQUENCE [LARGE SCALE GENOMIC DNA]</scope>
    <source>
        <strain evidence="4 5">SZMC22713</strain>
    </source>
</reference>
<feature type="compositionally biased region" description="Low complexity" evidence="2">
    <location>
        <begin position="900"/>
        <end position="912"/>
    </location>
</feature>
<feature type="compositionally biased region" description="Basic and acidic residues" evidence="2">
    <location>
        <begin position="947"/>
        <end position="958"/>
    </location>
</feature>
<feature type="coiled-coil region" evidence="1">
    <location>
        <begin position="444"/>
        <end position="485"/>
    </location>
</feature>
<feature type="region of interest" description="Disordered" evidence="2">
    <location>
        <begin position="740"/>
        <end position="765"/>
    </location>
</feature>
<dbReference type="AlphaFoldDB" id="A0A4Y7QGU9"/>
<feature type="compositionally biased region" description="Polar residues" evidence="2">
    <location>
        <begin position="654"/>
        <end position="663"/>
    </location>
</feature>
<feature type="region of interest" description="Disordered" evidence="2">
    <location>
        <begin position="804"/>
        <end position="826"/>
    </location>
</feature>
<dbReference type="EMBL" id="ML170162">
    <property type="protein sequence ID" value="TDL26090.1"/>
    <property type="molecule type" value="Genomic_DNA"/>
</dbReference>
<keyword evidence="3" id="KW-1133">Transmembrane helix</keyword>
<feature type="region of interest" description="Disordered" evidence="2">
    <location>
        <begin position="857"/>
        <end position="958"/>
    </location>
</feature>
<feature type="region of interest" description="Disordered" evidence="2">
    <location>
        <begin position="215"/>
        <end position="271"/>
    </location>
</feature>
<feature type="region of interest" description="Disordered" evidence="2">
    <location>
        <begin position="341"/>
        <end position="396"/>
    </location>
</feature>
<feature type="compositionally biased region" description="Basic and acidic residues" evidence="2">
    <location>
        <begin position="350"/>
        <end position="384"/>
    </location>
</feature>
<dbReference type="OrthoDB" id="2548929at2759"/>
<gene>
    <name evidence="4" type="ORF">BD410DRAFT_565346</name>
</gene>
<feature type="compositionally biased region" description="Low complexity" evidence="2">
    <location>
        <begin position="808"/>
        <end position="822"/>
    </location>
</feature>
<dbReference type="Proteomes" id="UP000294933">
    <property type="component" value="Unassembled WGS sequence"/>
</dbReference>
<evidence type="ECO:0008006" key="6">
    <source>
        <dbReference type="Google" id="ProtNLM"/>
    </source>
</evidence>
<evidence type="ECO:0000256" key="2">
    <source>
        <dbReference type="SAM" id="MobiDB-lite"/>
    </source>
</evidence>
<dbReference type="VEuPathDB" id="FungiDB:BD410DRAFT_565346"/>
<keyword evidence="1" id="KW-0175">Coiled coil</keyword>
<evidence type="ECO:0000256" key="3">
    <source>
        <dbReference type="SAM" id="Phobius"/>
    </source>
</evidence>
<proteinExistence type="predicted"/>
<feature type="transmembrane region" description="Helical" evidence="3">
    <location>
        <begin position="35"/>
        <end position="52"/>
    </location>
</feature>